<dbReference type="InterPro" id="IPR050964">
    <property type="entry name" value="Striated_Muscle_Regulatory"/>
</dbReference>
<sequence length="250" mass="27656">MTGFPKLIALLFCAEMAYAAKVAPMCANLLDGTVLTLEDTLDNVAKPKGSTVTLKCNVFGSPQARISWFHNGTLIEEHKGPIIEEIANMRSESWLAMSIQNARLRIPCLTKAHEGVYTCRAESPCGNVVEAHYKVKMLPRIARPSACSAEVRLSPFISVFTSSRLELEGNKIQLMCRAKEPNGFVQWAVADQEGEFYHAIEKFDHFKKLPNGDLLIDTTNIKEASLSFQCSVINRYGADVVDGTIVLMTK</sequence>
<dbReference type="PANTHER" id="PTHR13817">
    <property type="entry name" value="TITIN"/>
    <property type="match status" value="1"/>
</dbReference>
<dbReference type="Pfam" id="PF13927">
    <property type="entry name" value="Ig_3"/>
    <property type="match status" value="1"/>
</dbReference>
<dbReference type="STRING" id="34508.A0A4U5LPZ5"/>
<dbReference type="InterPro" id="IPR003599">
    <property type="entry name" value="Ig_sub"/>
</dbReference>
<name>A0A4U5LPZ5_STECR</name>
<evidence type="ECO:0000259" key="3">
    <source>
        <dbReference type="PROSITE" id="PS50835"/>
    </source>
</evidence>
<dbReference type="AlphaFoldDB" id="A0A4U5LPZ5"/>
<protein>
    <recommendedName>
        <fullName evidence="3">Ig-like domain-containing protein</fullName>
    </recommendedName>
</protein>
<dbReference type="PROSITE" id="PS50835">
    <property type="entry name" value="IG_LIKE"/>
    <property type="match status" value="2"/>
</dbReference>
<feature type="signal peptide" evidence="2">
    <location>
        <begin position="1"/>
        <end position="19"/>
    </location>
</feature>
<gene>
    <name evidence="4" type="ORF">L596_030618</name>
</gene>
<dbReference type="InterPro" id="IPR007110">
    <property type="entry name" value="Ig-like_dom"/>
</dbReference>
<feature type="chain" id="PRO_5020908340" description="Ig-like domain-containing protein" evidence="2">
    <location>
        <begin position="20"/>
        <end position="250"/>
    </location>
</feature>
<evidence type="ECO:0000256" key="1">
    <source>
        <dbReference type="ARBA" id="ARBA00022737"/>
    </source>
</evidence>
<keyword evidence="5" id="KW-1185">Reference proteome</keyword>
<proteinExistence type="predicted"/>
<evidence type="ECO:0000313" key="5">
    <source>
        <dbReference type="Proteomes" id="UP000298663"/>
    </source>
</evidence>
<organism evidence="4 5">
    <name type="scientific">Steinernema carpocapsae</name>
    <name type="common">Entomopathogenic nematode</name>
    <dbReference type="NCBI Taxonomy" id="34508"/>
    <lineage>
        <taxon>Eukaryota</taxon>
        <taxon>Metazoa</taxon>
        <taxon>Ecdysozoa</taxon>
        <taxon>Nematoda</taxon>
        <taxon>Chromadorea</taxon>
        <taxon>Rhabditida</taxon>
        <taxon>Tylenchina</taxon>
        <taxon>Panagrolaimomorpha</taxon>
        <taxon>Strongyloidoidea</taxon>
        <taxon>Steinernematidae</taxon>
        <taxon>Steinernema</taxon>
    </lineage>
</organism>
<evidence type="ECO:0000256" key="2">
    <source>
        <dbReference type="SAM" id="SignalP"/>
    </source>
</evidence>
<keyword evidence="2" id="KW-0732">Signal</keyword>
<dbReference type="EMBL" id="AZBU02000014">
    <property type="protein sequence ID" value="TKR57988.1"/>
    <property type="molecule type" value="Genomic_DNA"/>
</dbReference>
<dbReference type="InterPro" id="IPR003598">
    <property type="entry name" value="Ig_sub2"/>
</dbReference>
<feature type="domain" description="Ig-like" evidence="3">
    <location>
        <begin position="24"/>
        <end position="136"/>
    </location>
</feature>
<dbReference type="SMART" id="SM00409">
    <property type="entry name" value="IG"/>
    <property type="match status" value="1"/>
</dbReference>
<dbReference type="SUPFAM" id="SSF48726">
    <property type="entry name" value="Immunoglobulin"/>
    <property type="match status" value="2"/>
</dbReference>
<feature type="domain" description="Ig-like" evidence="3">
    <location>
        <begin position="155"/>
        <end position="246"/>
    </location>
</feature>
<dbReference type="Proteomes" id="UP000298663">
    <property type="component" value="Unassembled WGS sequence"/>
</dbReference>
<keyword evidence="1" id="KW-0677">Repeat</keyword>
<comment type="caution">
    <text evidence="4">The sequence shown here is derived from an EMBL/GenBank/DDBJ whole genome shotgun (WGS) entry which is preliminary data.</text>
</comment>
<reference evidence="4 5" key="2">
    <citation type="journal article" date="2019" name="G3 (Bethesda)">
        <title>Hybrid Assembly of the Genome of the Entomopathogenic Nematode Steinernema carpocapsae Identifies the X-Chromosome.</title>
        <authorList>
            <person name="Serra L."/>
            <person name="Macchietto M."/>
            <person name="Macias-Munoz A."/>
            <person name="McGill C.J."/>
            <person name="Rodriguez I.M."/>
            <person name="Rodriguez B."/>
            <person name="Murad R."/>
            <person name="Mortazavi A."/>
        </authorList>
    </citation>
    <scope>NUCLEOTIDE SEQUENCE [LARGE SCALE GENOMIC DNA]</scope>
    <source>
        <strain evidence="4 5">ALL</strain>
    </source>
</reference>
<reference evidence="4 5" key="1">
    <citation type="journal article" date="2015" name="Genome Biol.">
        <title>Comparative genomics of Steinernema reveals deeply conserved gene regulatory networks.</title>
        <authorList>
            <person name="Dillman A.R."/>
            <person name="Macchietto M."/>
            <person name="Porter C.F."/>
            <person name="Rogers A."/>
            <person name="Williams B."/>
            <person name="Antoshechkin I."/>
            <person name="Lee M.M."/>
            <person name="Goodwin Z."/>
            <person name="Lu X."/>
            <person name="Lewis E.E."/>
            <person name="Goodrich-Blair H."/>
            <person name="Stock S.P."/>
            <person name="Adams B.J."/>
            <person name="Sternberg P.W."/>
            <person name="Mortazavi A."/>
        </authorList>
    </citation>
    <scope>NUCLEOTIDE SEQUENCE [LARGE SCALE GENOMIC DNA]</scope>
    <source>
        <strain evidence="4 5">ALL</strain>
    </source>
</reference>
<dbReference type="OrthoDB" id="5780607at2759"/>
<dbReference type="InterPro" id="IPR013783">
    <property type="entry name" value="Ig-like_fold"/>
</dbReference>
<dbReference type="PANTHER" id="PTHR13817:SF73">
    <property type="entry name" value="FIBRONECTIN TYPE-III DOMAIN-CONTAINING PROTEIN"/>
    <property type="match status" value="1"/>
</dbReference>
<dbReference type="InterPro" id="IPR036179">
    <property type="entry name" value="Ig-like_dom_sf"/>
</dbReference>
<accession>A0A4U5LPZ5</accession>
<dbReference type="SMART" id="SM00408">
    <property type="entry name" value="IGc2"/>
    <property type="match status" value="1"/>
</dbReference>
<dbReference type="Gene3D" id="2.60.40.10">
    <property type="entry name" value="Immunoglobulins"/>
    <property type="match status" value="2"/>
</dbReference>
<evidence type="ECO:0000313" key="4">
    <source>
        <dbReference type="EMBL" id="TKR57988.1"/>
    </source>
</evidence>